<name>B3DNK6_DROME</name>
<accession>B3DNK6</accession>
<protein>
    <submittedName>
        <fullName evidence="1">IP21655p</fullName>
    </submittedName>
</protein>
<dbReference type="HOGENOM" id="CLU_2029146_0_0_1"/>
<dbReference type="EMBL" id="BT032994">
    <property type="protein sequence ID" value="ACD99558.1"/>
    <property type="molecule type" value="mRNA"/>
</dbReference>
<dbReference type="AlphaFoldDB" id="B3DNK6"/>
<dbReference type="ExpressionAtlas" id="B3DNK6">
    <property type="expression patterns" value="baseline and differential"/>
</dbReference>
<evidence type="ECO:0000313" key="1">
    <source>
        <dbReference type="EMBL" id="ACD99558.1"/>
    </source>
</evidence>
<dbReference type="Gene3D" id="2.10.25.10">
    <property type="entry name" value="Laminin"/>
    <property type="match status" value="1"/>
</dbReference>
<organism evidence="1">
    <name type="scientific">Drosophila melanogaster</name>
    <name type="common">Fruit fly</name>
    <dbReference type="NCBI Taxonomy" id="7227"/>
    <lineage>
        <taxon>Eukaryota</taxon>
        <taxon>Metazoa</taxon>
        <taxon>Ecdysozoa</taxon>
        <taxon>Arthropoda</taxon>
        <taxon>Hexapoda</taxon>
        <taxon>Insecta</taxon>
        <taxon>Pterygota</taxon>
        <taxon>Neoptera</taxon>
        <taxon>Endopterygota</taxon>
        <taxon>Diptera</taxon>
        <taxon>Brachycera</taxon>
        <taxon>Muscomorpha</taxon>
        <taxon>Ephydroidea</taxon>
        <taxon>Drosophilidae</taxon>
        <taxon>Drosophila</taxon>
        <taxon>Sophophora</taxon>
    </lineage>
</organism>
<reference evidence="1" key="1">
    <citation type="submission" date="2008-06" db="EMBL/GenBank/DDBJ databases">
        <authorList>
            <person name="Carlson J."/>
            <person name="Booth B."/>
            <person name="Frise E."/>
            <person name="Park S."/>
            <person name="Wan K."/>
            <person name="Yu C."/>
            <person name="Celniker S."/>
        </authorList>
    </citation>
    <scope>NUCLEOTIDE SEQUENCE</scope>
</reference>
<feature type="non-terminal residue" evidence="1">
    <location>
        <position position="1"/>
    </location>
</feature>
<gene>
    <name evidence="1" type="primary">CG34003-RA</name>
</gene>
<dbReference type="OrthoDB" id="409374at2759"/>
<proteinExistence type="evidence at transcript level"/>
<sequence length="140" mass="15793">EHCARILIRPRLQLNPSEMHLTSTLIGLLICGLGIELPTRTAAQFWSVDPVTQWRKEALAERGSGICYRTLTVETINPNSRNRQFSYCCDGYVNKGTSQNLKCEPICSEDCSNGLCLAPEECECAPGYYRSNKRCRFVLE</sequence>
<dbReference type="Bgee" id="FBgn0054003">
    <property type="expression patterns" value="Expressed in adult plasmatocyte in brain and 33 other cell types or tissues"/>
</dbReference>
<dbReference type="VEuPathDB" id="VectorBase:FBgn0054003"/>